<reference evidence="1 2" key="1">
    <citation type="submission" date="2020-04" db="EMBL/GenBank/DDBJ databases">
        <title>Pseudoalteromonas caenipelagi sp. nov., isolated from a tidal flat.</title>
        <authorList>
            <person name="Park S."/>
            <person name="Yoon J.-H."/>
        </authorList>
    </citation>
    <scope>NUCLEOTIDE SEQUENCE [LARGE SCALE GENOMIC DNA]</scope>
    <source>
        <strain evidence="1 2">JBTF-M23</strain>
    </source>
</reference>
<dbReference type="AlphaFoldDB" id="A0A849VEH4"/>
<organism evidence="1 2">
    <name type="scientific">Pseudoalteromonas caenipelagi</name>
    <dbReference type="NCBI Taxonomy" id="2726988"/>
    <lineage>
        <taxon>Bacteria</taxon>
        <taxon>Pseudomonadati</taxon>
        <taxon>Pseudomonadota</taxon>
        <taxon>Gammaproteobacteria</taxon>
        <taxon>Alteromonadales</taxon>
        <taxon>Pseudoalteromonadaceae</taxon>
        <taxon>Pseudoalteromonas</taxon>
    </lineage>
</organism>
<dbReference type="EMBL" id="JABBPG010000006">
    <property type="protein sequence ID" value="NOU51686.1"/>
    <property type="molecule type" value="Genomic_DNA"/>
</dbReference>
<name>A0A849VEH4_9GAMM</name>
<comment type="caution">
    <text evidence="1">The sequence shown here is derived from an EMBL/GenBank/DDBJ whole genome shotgun (WGS) entry which is preliminary data.</text>
</comment>
<gene>
    <name evidence="1" type="ORF">HG263_14210</name>
</gene>
<dbReference type="Proteomes" id="UP000586305">
    <property type="component" value="Unassembled WGS sequence"/>
</dbReference>
<protein>
    <recommendedName>
        <fullName evidence="3">Apea-like HEPN domain-containing protein</fullName>
    </recommendedName>
</protein>
<proteinExistence type="predicted"/>
<accession>A0A849VEH4</accession>
<keyword evidence="2" id="KW-1185">Reference proteome</keyword>
<evidence type="ECO:0000313" key="2">
    <source>
        <dbReference type="Proteomes" id="UP000586305"/>
    </source>
</evidence>
<evidence type="ECO:0008006" key="3">
    <source>
        <dbReference type="Google" id="ProtNLM"/>
    </source>
</evidence>
<evidence type="ECO:0000313" key="1">
    <source>
        <dbReference type="EMBL" id="NOU51686.1"/>
    </source>
</evidence>
<sequence length="111" mass="12491">MTTFKMFLCFVFAIEAICSVSDKRIVEGLANFVSTIDMPSPAAKQMKSIYKIRSKIVHHGQTFVARNDIKLAQMLSQSAIYKAMHIYDKLVQKSGSLKRKDWSDAVQTGVT</sequence>